<dbReference type="EMBL" id="LAZR01006076">
    <property type="protein sequence ID" value="KKM94919.1"/>
    <property type="molecule type" value="Genomic_DNA"/>
</dbReference>
<comment type="caution">
    <text evidence="1">The sequence shown here is derived from an EMBL/GenBank/DDBJ whole genome shotgun (WGS) entry which is preliminary data.</text>
</comment>
<gene>
    <name evidence="1" type="ORF">LCGC14_1193480</name>
</gene>
<name>A0A0F9LIY2_9ZZZZ</name>
<sequence length="115" mass="12817">MTTAADFKIFQAEFRRYQALLGLNGYTVYFKHEADGESFASISVNHSACVATVRYNSDLPEKDKPHADPKKDAKHEAIHLLLARLEGLGRSRFTTESSLYEATEEAVNKLASVIP</sequence>
<protein>
    <submittedName>
        <fullName evidence="1">Uncharacterized protein</fullName>
    </submittedName>
</protein>
<organism evidence="1">
    <name type="scientific">marine sediment metagenome</name>
    <dbReference type="NCBI Taxonomy" id="412755"/>
    <lineage>
        <taxon>unclassified sequences</taxon>
        <taxon>metagenomes</taxon>
        <taxon>ecological metagenomes</taxon>
    </lineage>
</organism>
<dbReference type="AlphaFoldDB" id="A0A0F9LIY2"/>
<evidence type="ECO:0000313" key="1">
    <source>
        <dbReference type="EMBL" id="KKM94919.1"/>
    </source>
</evidence>
<accession>A0A0F9LIY2</accession>
<proteinExistence type="predicted"/>
<reference evidence="1" key="1">
    <citation type="journal article" date="2015" name="Nature">
        <title>Complex archaea that bridge the gap between prokaryotes and eukaryotes.</title>
        <authorList>
            <person name="Spang A."/>
            <person name="Saw J.H."/>
            <person name="Jorgensen S.L."/>
            <person name="Zaremba-Niedzwiedzka K."/>
            <person name="Martijn J."/>
            <person name="Lind A.E."/>
            <person name="van Eijk R."/>
            <person name="Schleper C."/>
            <person name="Guy L."/>
            <person name="Ettema T.J."/>
        </authorList>
    </citation>
    <scope>NUCLEOTIDE SEQUENCE</scope>
</reference>